<dbReference type="AlphaFoldDB" id="A0AA88V7N6"/>
<accession>A0AA88V7N6</accession>
<dbReference type="PANTHER" id="PTHR31414">
    <property type="entry name" value="TRANSMEMBRANE PROTEIN DDB_G0292058"/>
    <property type="match status" value="1"/>
</dbReference>
<evidence type="ECO:0000256" key="1">
    <source>
        <dbReference type="SAM" id="Phobius"/>
    </source>
</evidence>
<evidence type="ECO:0000313" key="2">
    <source>
        <dbReference type="EMBL" id="KAK3003426.1"/>
    </source>
</evidence>
<feature type="transmembrane region" description="Helical" evidence="1">
    <location>
        <begin position="101"/>
        <end position="126"/>
    </location>
</feature>
<reference evidence="2" key="1">
    <citation type="submission" date="2022-12" db="EMBL/GenBank/DDBJ databases">
        <title>Draft genome assemblies for two species of Escallonia (Escalloniales).</title>
        <authorList>
            <person name="Chanderbali A."/>
            <person name="Dervinis C."/>
            <person name="Anghel I."/>
            <person name="Soltis D."/>
            <person name="Soltis P."/>
            <person name="Zapata F."/>
        </authorList>
    </citation>
    <scope>NUCLEOTIDE SEQUENCE</scope>
    <source>
        <strain evidence="2">UCBG64.0493</strain>
        <tissue evidence="2">Leaf</tissue>
    </source>
</reference>
<dbReference type="PANTHER" id="PTHR31414:SF13">
    <property type="entry name" value="TRANSMEMBRANE PROTEIN"/>
    <property type="match status" value="1"/>
</dbReference>
<name>A0AA88V7N6_9ASTE</name>
<comment type="caution">
    <text evidence="2">The sequence shown here is derived from an EMBL/GenBank/DDBJ whole genome shotgun (WGS) entry which is preliminary data.</text>
</comment>
<protein>
    <submittedName>
        <fullName evidence="2">Uncharacterized protein</fullName>
    </submittedName>
</protein>
<keyword evidence="1" id="KW-0812">Transmembrane</keyword>
<dbReference type="InterPro" id="IPR040283">
    <property type="entry name" value="DDB_G0292058-like"/>
</dbReference>
<feature type="transmembrane region" description="Helical" evidence="1">
    <location>
        <begin position="138"/>
        <end position="160"/>
    </location>
</feature>
<organism evidence="2 3">
    <name type="scientific">Escallonia herrerae</name>
    <dbReference type="NCBI Taxonomy" id="1293975"/>
    <lineage>
        <taxon>Eukaryota</taxon>
        <taxon>Viridiplantae</taxon>
        <taxon>Streptophyta</taxon>
        <taxon>Embryophyta</taxon>
        <taxon>Tracheophyta</taxon>
        <taxon>Spermatophyta</taxon>
        <taxon>Magnoliopsida</taxon>
        <taxon>eudicotyledons</taxon>
        <taxon>Gunneridae</taxon>
        <taxon>Pentapetalae</taxon>
        <taxon>asterids</taxon>
        <taxon>campanulids</taxon>
        <taxon>Escalloniales</taxon>
        <taxon>Escalloniaceae</taxon>
        <taxon>Escallonia</taxon>
    </lineage>
</organism>
<dbReference type="GO" id="GO:0009506">
    <property type="term" value="C:plasmodesma"/>
    <property type="evidence" value="ECO:0007669"/>
    <property type="project" value="TreeGrafter"/>
</dbReference>
<keyword evidence="1" id="KW-0472">Membrane</keyword>
<dbReference type="GO" id="GO:0005886">
    <property type="term" value="C:plasma membrane"/>
    <property type="evidence" value="ECO:0007669"/>
    <property type="project" value="TreeGrafter"/>
</dbReference>
<sequence>MSCQRRLPLFLGLDGFVQLSWWFSGETDGKYGGGMVLSRGTKRLLAEGPTEEPALNSSYLVLAARRTYRKDPLDGFKKYTGGWNISERHYWASVGYTAVPLFVIAAVWFVSFGLCLSLICLCYCCCRREPYGYSRTAYALSLILLILFTVIAIVGCVVLYTGQGKFHKSTTHTMQYIVFQADTTVDKLRNVSEYLAAAKQIGVDSVSLPTNIQTDIDQIEAKINSSANTLAIRTDNNSDDIHDVLDSVRLALIIISAVMLLLTFLGFCKSSDSAKSR</sequence>
<dbReference type="Proteomes" id="UP001188597">
    <property type="component" value="Unassembled WGS sequence"/>
</dbReference>
<proteinExistence type="predicted"/>
<feature type="transmembrane region" description="Helical" evidence="1">
    <location>
        <begin position="7"/>
        <end position="24"/>
    </location>
</feature>
<feature type="transmembrane region" description="Helical" evidence="1">
    <location>
        <begin position="248"/>
        <end position="268"/>
    </location>
</feature>
<keyword evidence="1" id="KW-1133">Transmembrane helix</keyword>
<keyword evidence="3" id="KW-1185">Reference proteome</keyword>
<gene>
    <name evidence="2" type="ORF">RJ639_019867</name>
</gene>
<dbReference type="EMBL" id="JAVXUP010002420">
    <property type="protein sequence ID" value="KAK3003426.1"/>
    <property type="molecule type" value="Genomic_DNA"/>
</dbReference>
<evidence type="ECO:0000313" key="3">
    <source>
        <dbReference type="Proteomes" id="UP001188597"/>
    </source>
</evidence>